<accession>A0A1T4NYP2</accession>
<evidence type="ECO:0000313" key="1">
    <source>
        <dbReference type="EMBL" id="SJZ84146.1"/>
    </source>
</evidence>
<evidence type="ECO:0000313" key="2">
    <source>
        <dbReference type="Proteomes" id="UP000190888"/>
    </source>
</evidence>
<proteinExistence type="predicted"/>
<organism evidence="1 2">
    <name type="scientific">Sediminibacterium ginsengisoli</name>
    <dbReference type="NCBI Taxonomy" id="413434"/>
    <lineage>
        <taxon>Bacteria</taxon>
        <taxon>Pseudomonadati</taxon>
        <taxon>Bacteroidota</taxon>
        <taxon>Chitinophagia</taxon>
        <taxon>Chitinophagales</taxon>
        <taxon>Chitinophagaceae</taxon>
        <taxon>Sediminibacterium</taxon>
    </lineage>
</organism>
<name>A0A1T4NYP2_9BACT</name>
<dbReference type="AlphaFoldDB" id="A0A1T4NYP2"/>
<dbReference type="EMBL" id="FUWH01000005">
    <property type="protein sequence ID" value="SJZ84146.1"/>
    <property type="molecule type" value="Genomic_DNA"/>
</dbReference>
<keyword evidence="2" id="KW-1185">Reference proteome</keyword>
<gene>
    <name evidence="1" type="ORF">SAMN04488132_10549</name>
</gene>
<reference evidence="1 2" key="1">
    <citation type="submission" date="2017-02" db="EMBL/GenBank/DDBJ databases">
        <authorList>
            <person name="Peterson S.W."/>
        </authorList>
    </citation>
    <scope>NUCLEOTIDE SEQUENCE [LARGE SCALE GENOMIC DNA]</scope>
    <source>
        <strain evidence="1 2">DSM 22335</strain>
    </source>
</reference>
<sequence>MANTYNLMPRKTKQEILTHFKAEAGQNKIQVIKNGMETSTIISFPQIFAIIAKSNLQSLLGGEFYAFDKKIEDPGRFSLNEVEIFADFFQVKFDVMLNFIRRNQLEAKKKRKKTNK</sequence>
<protein>
    <submittedName>
        <fullName evidence="1">Uncharacterized protein</fullName>
    </submittedName>
</protein>
<dbReference type="Proteomes" id="UP000190888">
    <property type="component" value="Unassembled WGS sequence"/>
</dbReference>
<dbReference type="STRING" id="413434.SAMN04488132_10549"/>